<dbReference type="EMBL" id="KZ613954">
    <property type="protein sequence ID" value="PMD34466.1"/>
    <property type="molecule type" value="Genomic_DNA"/>
</dbReference>
<keyword evidence="2" id="KW-1185">Reference proteome</keyword>
<evidence type="ECO:0000313" key="2">
    <source>
        <dbReference type="Proteomes" id="UP000235786"/>
    </source>
</evidence>
<protein>
    <submittedName>
        <fullName evidence="1">Uncharacterized protein</fullName>
    </submittedName>
</protein>
<dbReference type="OrthoDB" id="10435789at2759"/>
<gene>
    <name evidence="1" type="ORF">L207DRAFT_517601</name>
</gene>
<reference evidence="1 2" key="1">
    <citation type="submission" date="2016-04" db="EMBL/GenBank/DDBJ databases">
        <title>A degradative enzymes factory behind the ericoid mycorrhizal symbiosis.</title>
        <authorList>
            <consortium name="DOE Joint Genome Institute"/>
            <person name="Martino E."/>
            <person name="Morin E."/>
            <person name="Grelet G."/>
            <person name="Kuo A."/>
            <person name="Kohler A."/>
            <person name="Daghino S."/>
            <person name="Barry K."/>
            <person name="Choi C."/>
            <person name="Cichocki N."/>
            <person name="Clum A."/>
            <person name="Copeland A."/>
            <person name="Hainaut M."/>
            <person name="Haridas S."/>
            <person name="Labutti K."/>
            <person name="Lindquist E."/>
            <person name="Lipzen A."/>
            <person name="Khouja H.-R."/>
            <person name="Murat C."/>
            <person name="Ohm R."/>
            <person name="Olson A."/>
            <person name="Spatafora J."/>
            <person name="Veneault-Fourrey C."/>
            <person name="Henrissat B."/>
            <person name="Grigoriev I."/>
            <person name="Martin F."/>
            <person name="Perotto S."/>
        </authorList>
    </citation>
    <scope>NUCLEOTIDE SEQUENCE [LARGE SCALE GENOMIC DNA]</scope>
    <source>
        <strain evidence="1 2">F</strain>
    </source>
</reference>
<sequence>MKQSSSIDKHFQSRYCPEETSHRGCQVQCFTLQPHKNHADFLKGLDDVDKWNIDRKYALKAMYGNFLRRGNNFTGSPEGTAINILSLDNHVKDKDTALILPTYIPERTSITKFDDHLISGATSWGANLRFPCSCGDCRSNETSGFMYAFGYAPPRPSVLAQQSQLSSFLILKAFQERETFLGLLAKYR</sequence>
<organism evidence="1 2">
    <name type="scientific">Hyaloscypha variabilis (strain UAMH 11265 / GT02V1 / F)</name>
    <name type="common">Meliniomyces variabilis</name>
    <dbReference type="NCBI Taxonomy" id="1149755"/>
    <lineage>
        <taxon>Eukaryota</taxon>
        <taxon>Fungi</taxon>
        <taxon>Dikarya</taxon>
        <taxon>Ascomycota</taxon>
        <taxon>Pezizomycotina</taxon>
        <taxon>Leotiomycetes</taxon>
        <taxon>Helotiales</taxon>
        <taxon>Hyaloscyphaceae</taxon>
        <taxon>Hyaloscypha</taxon>
        <taxon>Hyaloscypha variabilis</taxon>
    </lineage>
</organism>
<accession>A0A2J6R7J0</accession>
<dbReference type="AlphaFoldDB" id="A0A2J6R7J0"/>
<proteinExistence type="predicted"/>
<dbReference type="Proteomes" id="UP000235786">
    <property type="component" value="Unassembled WGS sequence"/>
</dbReference>
<evidence type="ECO:0000313" key="1">
    <source>
        <dbReference type="EMBL" id="PMD34466.1"/>
    </source>
</evidence>
<name>A0A2J6R7J0_HYAVF</name>